<dbReference type="CDD" id="cd12189">
    <property type="entry name" value="LKR_SDH_like"/>
    <property type="match status" value="1"/>
</dbReference>
<keyword evidence="1" id="KW-0521">NADP</keyword>
<dbReference type="Gene3D" id="3.40.50.720">
    <property type="entry name" value="NAD(P)-binding Rossmann-like Domain"/>
    <property type="match status" value="2"/>
</dbReference>
<keyword evidence="3" id="KW-0028">Amino-acid biosynthesis</keyword>
<dbReference type="GO" id="GO:0019878">
    <property type="term" value="P:lysine biosynthetic process via aminoadipic acid"/>
    <property type="evidence" value="ECO:0007669"/>
    <property type="project" value="TreeGrafter"/>
</dbReference>
<accession>S8EBH3</accession>
<evidence type="ECO:0000256" key="1">
    <source>
        <dbReference type="ARBA" id="ARBA00022857"/>
    </source>
</evidence>
<dbReference type="Pfam" id="PF16653">
    <property type="entry name" value="Sacchrp_dh_C"/>
    <property type="match status" value="1"/>
</dbReference>
<dbReference type="OrthoDB" id="10059875at2759"/>
<dbReference type="InterPro" id="IPR007886">
    <property type="entry name" value="AlaDH/PNT_N"/>
</dbReference>
<dbReference type="Proteomes" id="UP000015241">
    <property type="component" value="Unassembled WGS sequence"/>
</dbReference>
<evidence type="ECO:0000256" key="3">
    <source>
        <dbReference type="ARBA" id="ARBA00023154"/>
    </source>
</evidence>
<keyword evidence="2" id="KW-0560">Oxidoreductase</keyword>
<dbReference type="FunFam" id="3.40.50.720:FF:000072">
    <property type="entry name" value="Saccharopine dehydrogenase [NADP(+), L-glutamate-forming]"/>
    <property type="match status" value="1"/>
</dbReference>
<dbReference type="InterPro" id="IPR032095">
    <property type="entry name" value="Sacchrp_dh-like_C"/>
</dbReference>
<dbReference type="AlphaFoldDB" id="S8EBH3"/>
<reference evidence="5 6" key="1">
    <citation type="journal article" date="2012" name="Science">
        <title>The Paleozoic origin of enzymatic lignin decomposition reconstructed from 31 fungal genomes.</title>
        <authorList>
            <person name="Floudas D."/>
            <person name="Binder M."/>
            <person name="Riley R."/>
            <person name="Barry K."/>
            <person name="Blanchette R.A."/>
            <person name="Henrissat B."/>
            <person name="Martinez A.T."/>
            <person name="Otillar R."/>
            <person name="Spatafora J.W."/>
            <person name="Yadav J.S."/>
            <person name="Aerts A."/>
            <person name="Benoit I."/>
            <person name="Boyd A."/>
            <person name="Carlson A."/>
            <person name="Copeland A."/>
            <person name="Coutinho P.M."/>
            <person name="de Vries R.P."/>
            <person name="Ferreira P."/>
            <person name="Findley K."/>
            <person name="Foster B."/>
            <person name="Gaskell J."/>
            <person name="Glotzer D."/>
            <person name="Gorecki P."/>
            <person name="Heitman J."/>
            <person name="Hesse C."/>
            <person name="Hori C."/>
            <person name="Igarashi K."/>
            <person name="Jurgens J.A."/>
            <person name="Kallen N."/>
            <person name="Kersten P."/>
            <person name="Kohler A."/>
            <person name="Kuees U."/>
            <person name="Kumar T.K.A."/>
            <person name="Kuo A."/>
            <person name="LaButti K."/>
            <person name="Larrondo L.F."/>
            <person name="Lindquist E."/>
            <person name="Ling A."/>
            <person name="Lombard V."/>
            <person name="Lucas S."/>
            <person name="Lundell T."/>
            <person name="Martin R."/>
            <person name="McLaughlin D.J."/>
            <person name="Morgenstern I."/>
            <person name="Morin E."/>
            <person name="Murat C."/>
            <person name="Nagy L.G."/>
            <person name="Nolan M."/>
            <person name="Ohm R.A."/>
            <person name="Patyshakuliyeva A."/>
            <person name="Rokas A."/>
            <person name="Ruiz-Duenas F.J."/>
            <person name="Sabat G."/>
            <person name="Salamov A."/>
            <person name="Samejima M."/>
            <person name="Schmutz J."/>
            <person name="Slot J.C."/>
            <person name="St John F."/>
            <person name="Stenlid J."/>
            <person name="Sun H."/>
            <person name="Sun S."/>
            <person name="Syed K."/>
            <person name="Tsang A."/>
            <person name="Wiebenga A."/>
            <person name="Young D."/>
            <person name="Pisabarro A."/>
            <person name="Eastwood D.C."/>
            <person name="Martin F."/>
            <person name="Cullen D."/>
            <person name="Grigoriev I.V."/>
            <person name="Hibbett D.S."/>
        </authorList>
    </citation>
    <scope>NUCLEOTIDE SEQUENCE</scope>
    <source>
        <strain evidence="6">FP-58527</strain>
    </source>
</reference>
<protein>
    <recommendedName>
        <fullName evidence="4">Alanine dehydrogenase/pyridine nucleotide transhydrogenase N-terminal domain-containing protein</fullName>
    </recommendedName>
</protein>
<proteinExistence type="predicted"/>
<feature type="domain" description="Alanine dehydrogenase/pyridine nucleotide transhydrogenase N-terminal" evidence="4">
    <location>
        <begin position="30"/>
        <end position="191"/>
    </location>
</feature>
<evidence type="ECO:0000259" key="4">
    <source>
        <dbReference type="SMART" id="SM01003"/>
    </source>
</evidence>
<dbReference type="Gene3D" id="1.10.1870.10">
    <property type="entry name" value="Domain 3, Saccharopine reductase"/>
    <property type="match status" value="1"/>
</dbReference>
<evidence type="ECO:0000313" key="5">
    <source>
        <dbReference type="EMBL" id="EPT02282.1"/>
    </source>
</evidence>
<keyword evidence="3" id="KW-0457">Lysine biosynthesis</keyword>
<dbReference type="InterPro" id="IPR051168">
    <property type="entry name" value="AASS"/>
</dbReference>
<dbReference type="PANTHER" id="PTHR11133:SF22">
    <property type="entry name" value="ALPHA-AMINOADIPIC SEMIALDEHYDE SYNTHASE, MITOCHONDRIAL"/>
    <property type="match status" value="1"/>
</dbReference>
<name>S8EBH3_FOMSC</name>
<dbReference type="GO" id="GO:0005737">
    <property type="term" value="C:cytoplasm"/>
    <property type="evidence" value="ECO:0007669"/>
    <property type="project" value="TreeGrafter"/>
</dbReference>
<dbReference type="InterPro" id="IPR005097">
    <property type="entry name" value="Sacchrp_dh_NADP-bd"/>
</dbReference>
<dbReference type="Pfam" id="PF03435">
    <property type="entry name" value="Sacchrp_dh_NADP"/>
    <property type="match status" value="1"/>
</dbReference>
<dbReference type="InterPro" id="IPR036291">
    <property type="entry name" value="NAD(P)-bd_dom_sf"/>
</dbReference>
<dbReference type="SUPFAM" id="SSF52283">
    <property type="entry name" value="Formate/glycerate dehydrogenase catalytic domain-like"/>
    <property type="match status" value="1"/>
</dbReference>
<dbReference type="InParanoid" id="S8EBH3"/>
<dbReference type="PANTHER" id="PTHR11133">
    <property type="entry name" value="SACCHAROPINE DEHYDROGENASE"/>
    <property type="match status" value="1"/>
</dbReference>
<evidence type="ECO:0000313" key="6">
    <source>
        <dbReference type="Proteomes" id="UP000015241"/>
    </source>
</evidence>
<evidence type="ECO:0000256" key="2">
    <source>
        <dbReference type="ARBA" id="ARBA00023002"/>
    </source>
</evidence>
<dbReference type="STRING" id="743788.S8EBH3"/>
<dbReference type="EMBL" id="KE504136">
    <property type="protein sequence ID" value="EPT02282.1"/>
    <property type="molecule type" value="Genomic_DNA"/>
</dbReference>
<dbReference type="SUPFAM" id="SSF55347">
    <property type="entry name" value="Glyceraldehyde-3-phosphate dehydrogenase-like, C-terminal domain"/>
    <property type="match status" value="1"/>
</dbReference>
<dbReference type="SMART" id="SM01003">
    <property type="entry name" value="AlaDh_PNT_N"/>
    <property type="match status" value="1"/>
</dbReference>
<dbReference type="SUPFAM" id="SSF51735">
    <property type="entry name" value="NAD(P)-binding Rossmann-fold domains"/>
    <property type="match status" value="1"/>
</dbReference>
<dbReference type="eggNOG" id="KOG0172">
    <property type="taxonomic scope" value="Eukaryota"/>
</dbReference>
<dbReference type="HOGENOM" id="CLU_005231_0_0_1"/>
<sequence length="985" mass="106540">MAILRRSPLYLLHRHVARRHASSATRLTVGIRREDPLRIWERRCPLTPDLVNELVQKDGVDVLIEDCDRRVWTSDDFVEAGAKISPTLAPAHIILGIKETPLHEVLNDPAPSPLREGASSYTPRTHIMFSHTIKGQMYNMELLSKFVSGSHARGATPMDEPALFPRLIDYELLAGEDGKRTVGFGWFAGVAGVLESLNALAHAHLELGVASPFLYTPRPHSHPTLASVRALLREEVGGRIIAGGTPKSLGPIVFGVTGSGKVSRGVLDLLQDLPIERVSVDDLPALVSDPATDLHKIYLVHALPKDYFVRKDAAPYSRSDYYANPQEYESVFHDKIAPYLSLLLHGAGWAPSYPRTMSNAQLLHTLAKAQQVGLGRFACVGDISCDIEGGLEFLPRSSTLSAPFFSIRPSPALPPVTMMAVDILPTALPLEASTHFSDVLAPYLRTLIGEYRGAPEVDEGSHRRRMALERATVARGGVLSKDFEWLNEPLGTWAASTAGEAAQKVVVPPRKKKVLMLGSGMVAGPAIEAICKRQDVELVVASNAVAEAEKQIAGFENARAVVGDVQDLAKMSGLVEEADVVISLLPVPFHPTVAKLCIQHKKHLVTASYISPDMAALHEDAAAADVVLLNEIGLDPGIDHLSAMSLIDRLKAQGKHVTHFTSFCGGLPAPEAAIGVPLGYKFSWSPRGVLVAALNAARFKVEGKVVEVPGERLLTSGVPGVPISDIMRFEGLPNRDSLPYAGQYGLDDPHSQDLRTIFRGTLRYPGFSELMYGFRAIGLLDNATPTRVQDWSELVPKSLEVCLGRSLPRDEPSTISAIQDVLPGGATEGLIDALRWFSLLPSSRSQKTSALPRVPGHQTTPLDAFALLLADKLRYQPGERDMVVLSHEIVATSQDSSQSEVHTSSLIAVGDSKASAMARCVGLPVAIAALHVLDGGVKLRGVHGPTDRQVYEHMLPRLEDAGLGMRESVGTKALVGQVLHERYSS</sequence>
<organism evidence="5 6">
    <name type="scientific">Fomitopsis schrenkii</name>
    <name type="common">Brown rot fungus</name>
    <dbReference type="NCBI Taxonomy" id="2126942"/>
    <lineage>
        <taxon>Eukaryota</taxon>
        <taxon>Fungi</taxon>
        <taxon>Dikarya</taxon>
        <taxon>Basidiomycota</taxon>
        <taxon>Agaricomycotina</taxon>
        <taxon>Agaricomycetes</taxon>
        <taxon>Polyporales</taxon>
        <taxon>Fomitopsis</taxon>
    </lineage>
</organism>
<dbReference type="GO" id="GO:0004753">
    <property type="term" value="F:saccharopine dehydrogenase activity"/>
    <property type="evidence" value="ECO:0007669"/>
    <property type="project" value="TreeGrafter"/>
</dbReference>
<dbReference type="Gene3D" id="3.30.360.10">
    <property type="entry name" value="Dihydrodipicolinate Reductase, domain 2"/>
    <property type="match status" value="1"/>
</dbReference>
<dbReference type="Pfam" id="PF05222">
    <property type="entry name" value="AlaDh_PNT_N"/>
    <property type="match status" value="1"/>
</dbReference>
<keyword evidence="6" id="KW-1185">Reference proteome</keyword>
<gene>
    <name evidence="5" type="ORF">FOMPIDRAFT_1118708</name>
</gene>